<evidence type="ECO:0000259" key="2">
    <source>
        <dbReference type="Pfam" id="PF01728"/>
    </source>
</evidence>
<comment type="caution">
    <text evidence="3">The sequence shown here is derived from an EMBL/GenBank/DDBJ whole genome shotgun (WGS) entry which is preliminary data.</text>
</comment>
<proteinExistence type="predicted"/>
<protein>
    <recommendedName>
        <fullName evidence="2">Ribosomal RNA methyltransferase FtsJ domain-containing protein</fullName>
    </recommendedName>
</protein>
<dbReference type="EMBL" id="BSRI01000002">
    <property type="protein sequence ID" value="GLV60171.1"/>
    <property type="molecule type" value="Genomic_DNA"/>
</dbReference>
<keyword evidence="4" id="KW-1185">Reference proteome</keyword>
<dbReference type="PANTHER" id="PTHR37524">
    <property type="entry name" value="RIBOSOMAL RNA LARGE SUBUNIT METHYLTRANSFERASE M"/>
    <property type="match status" value="1"/>
</dbReference>
<evidence type="ECO:0000313" key="4">
    <source>
        <dbReference type="Proteomes" id="UP001344906"/>
    </source>
</evidence>
<dbReference type="Pfam" id="PF01728">
    <property type="entry name" value="FtsJ"/>
    <property type="match status" value="1"/>
</dbReference>
<feature type="compositionally biased region" description="Polar residues" evidence="1">
    <location>
        <begin position="489"/>
        <end position="500"/>
    </location>
</feature>
<accession>A0ABQ6G0Y6</accession>
<dbReference type="SUPFAM" id="SSF53335">
    <property type="entry name" value="S-adenosyl-L-methionine-dependent methyltransferases"/>
    <property type="match status" value="1"/>
</dbReference>
<name>A0ABQ6G0Y6_9CHLR</name>
<dbReference type="Proteomes" id="UP001344906">
    <property type="component" value="Unassembled WGS sequence"/>
</dbReference>
<feature type="compositionally biased region" description="Polar residues" evidence="1">
    <location>
        <begin position="363"/>
        <end position="377"/>
    </location>
</feature>
<reference evidence="3 4" key="1">
    <citation type="submission" date="2023-02" db="EMBL/GenBank/DDBJ databases">
        <title>Dictyobacter halimunensis sp. nov., a new member of the class Ktedonobacteria from forest soil in a geothermal area.</title>
        <authorList>
            <person name="Rachmania M.K."/>
            <person name="Ningsih F."/>
            <person name="Sakai Y."/>
            <person name="Yabe S."/>
            <person name="Yokota A."/>
            <person name="Sjamsuridzal W."/>
        </authorList>
    </citation>
    <scope>NUCLEOTIDE SEQUENCE [LARGE SCALE GENOMIC DNA]</scope>
    <source>
        <strain evidence="3 4">S3.2.2.5</strain>
    </source>
</reference>
<feature type="region of interest" description="Disordered" evidence="1">
    <location>
        <begin position="362"/>
        <end position="507"/>
    </location>
</feature>
<dbReference type="PANTHER" id="PTHR37524:SF2">
    <property type="entry name" value="RIBOSOMAL RNA METHYLTRANSFERASE FTSJ DOMAIN-CONTAINING PROTEIN"/>
    <property type="match status" value="1"/>
</dbReference>
<evidence type="ECO:0000313" key="3">
    <source>
        <dbReference type="EMBL" id="GLV60171.1"/>
    </source>
</evidence>
<dbReference type="InterPro" id="IPR029063">
    <property type="entry name" value="SAM-dependent_MTases_sf"/>
</dbReference>
<dbReference type="Gene3D" id="3.40.50.150">
    <property type="entry name" value="Vaccinia Virus protein VP39"/>
    <property type="match status" value="1"/>
</dbReference>
<dbReference type="CDD" id="cd02440">
    <property type="entry name" value="AdoMet_MTases"/>
    <property type="match status" value="1"/>
</dbReference>
<organism evidence="3 4">
    <name type="scientific">Dictyobacter halimunensis</name>
    <dbReference type="NCBI Taxonomy" id="3026934"/>
    <lineage>
        <taxon>Bacteria</taxon>
        <taxon>Bacillati</taxon>
        <taxon>Chloroflexota</taxon>
        <taxon>Ktedonobacteria</taxon>
        <taxon>Ktedonobacterales</taxon>
        <taxon>Dictyobacteraceae</taxon>
        <taxon>Dictyobacter</taxon>
    </lineage>
</organism>
<dbReference type="RefSeq" id="WP_338257166.1">
    <property type="nucleotide sequence ID" value="NZ_BSRI01000002.1"/>
</dbReference>
<dbReference type="InterPro" id="IPR002877">
    <property type="entry name" value="RNA_MeTrfase_FtsJ_dom"/>
</dbReference>
<gene>
    <name evidence="3" type="ORF">KDH_69930</name>
</gene>
<feature type="domain" description="Ribosomal RNA methyltransferase FtsJ" evidence="2">
    <location>
        <begin position="191"/>
        <end position="284"/>
    </location>
</feature>
<evidence type="ECO:0000256" key="1">
    <source>
        <dbReference type="SAM" id="MobiDB-lite"/>
    </source>
</evidence>
<sequence>MSTTENLCLVTAQPEFSEAALAELQTMDPSLSMEDEIAPGILLCRVEDMARFVTIASKTRPVFARHIAPVQTIVPLQNSENDLGEIALATVQLPGFAQLERGVHFAVQTRLTQTDKSRGERAYSGGQVNKALAEALAEETAAVEDVKKPQVIVSLLATMDKGYLGISTAEENLSTWPGGARHYAQTDEQISRAEFKLLEAIEVFGVILPTEGKALDLGAAPGGWTRLLLDAGLEVVAVDPAKLDPRLAGRQGLTHYRGYAEDYLEEAVQRRQHYDLIVNDMRMDAREAARLISKAAACLDPEEGLMISVFKLPHATLAIDPFVNLKEALNILKRSYAVVQAHQLFHNRQEVTVVAAQPLPQVRTPQYSGRPSQTRNQPAPRGSQGRPEHARGPQQRPFQSRGPQQERPFRSGGARPTRTEQSSGPHGPRTEQSGGPRGPRTEQPGGPRGPRTEQPGGPRGPRTYQPGGTQRQGDERPRGPHTRPYPARGTQQRRPYQSGSPRPERHE</sequence>